<accession>A0A284QX45</accession>
<evidence type="ECO:0000313" key="2">
    <source>
        <dbReference type="Proteomes" id="UP000219338"/>
    </source>
</evidence>
<reference evidence="2" key="1">
    <citation type="journal article" date="2017" name="Nat. Ecol. Evol.">
        <title>Genome expansion and lineage-specific genetic innovations in the forest pathogenic fungi Armillaria.</title>
        <authorList>
            <person name="Sipos G."/>
            <person name="Prasanna A.N."/>
            <person name="Walter M.C."/>
            <person name="O'Connor E."/>
            <person name="Balint B."/>
            <person name="Krizsan K."/>
            <person name="Kiss B."/>
            <person name="Hess J."/>
            <person name="Varga T."/>
            <person name="Slot J."/>
            <person name="Riley R."/>
            <person name="Boka B."/>
            <person name="Rigling D."/>
            <person name="Barry K."/>
            <person name="Lee J."/>
            <person name="Mihaltcheva S."/>
            <person name="LaButti K."/>
            <person name="Lipzen A."/>
            <person name="Waldron R."/>
            <person name="Moloney N.M."/>
            <person name="Sperisen C."/>
            <person name="Kredics L."/>
            <person name="Vagvoelgyi C."/>
            <person name="Patrignani A."/>
            <person name="Fitzpatrick D."/>
            <person name="Nagy I."/>
            <person name="Doyle S."/>
            <person name="Anderson J.B."/>
            <person name="Grigoriev I.V."/>
            <person name="Gueldener U."/>
            <person name="Muensterkoetter M."/>
            <person name="Nagy L.G."/>
        </authorList>
    </citation>
    <scope>NUCLEOTIDE SEQUENCE [LARGE SCALE GENOMIC DNA]</scope>
    <source>
        <strain evidence="2">C18/9</strain>
    </source>
</reference>
<keyword evidence="2" id="KW-1185">Reference proteome</keyword>
<dbReference type="Proteomes" id="UP000219338">
    <property type="component" value="Unassembled WGS sequence"/>
</dbReference>
<dbReference type="AlphaFoldDB" id="A0A284QX45"/>
<name>A0A284QX45_ARMOS</name>
<organism evidence="1 2">
    <name type="scientific">Armillaria ostoyae</name>
    <name type="common">Armillaria root rot fungus</name>
    <dbReference type="NCBI Taxonomy" id="47428"/>
    <lineage>
        <taxon>Eukaryota</taxon>
        <taxon>Fungi</taxon>
        <taxon>Dikarya</taxon>
        <taxon>Basidiomycota</taxon>
        <taxon>Agaricomycotina</taxon>
        <taxon>Agaricomycetes</taxon>
        <taxon>Agaricomycetidae</taxon>
        <taxon>Agaricales</taxon>
        <taxon>Marasmiineae</taxon>
        <taxon>Physalacriaceae</taxon>
        <taxon>Armillaria</taxon>
    </lineage>
</organism>
<dbReference type="EMBL" id="FUEG01000003">
    <property type="protein sequence ID" value="SJL01038.1"/>
    <property type="molecule type" value="Genomic_DNA"/>
</dbReference>
<protein>
    <submittedName>
        <fullName evidence="1">Uncharacterized protein</fullName>
    </submittedName>
</protein>
<proteinExistence type="predicted"/>
<gene>
    <name evidence="1" type="ORF">ARMOST_04354</name>
</gene>
<evidence type="ECO:0000313" key="1">
    <source>
        <dbReference type="EMBL" id="SJL01038.1"/>
    </source>
</evidence>
<sequence>MPTEASNVLRAFICAMNVFISESIFRRLMVAIIGDLRIDQVITETDVYATITNRQLVYTPNASIVISLRHITSLFIQLVTHAAHHTPLGTVACPLWIPETQASELGLRSEEDLSFAELHQRANDLVHLQDASKDEVVRELREYFEELAIRFAWLEERMEHSASLGFESTMNWGAWFGWTWSQFLVTYYPQVVRSTAEARDMSIAQLLTHYSSDDSHALSTYVASMDTIVPYDPNMPAFDVDLSATRSSFELADSISNTAEGSSRALSRESIGQWWPTVSIEDGRVVLILYDNEGVEIYSHSQHYYWIHDIMDIQVKIKELEVQPERLAKFRTDRKKLVEDMNNDMRRCVVWTHTNAQRNAQRNAQKKVHELEYRRGKRIKTHLLDLGYTEEDVEGIREQPSVIRDAELTSDSWNRMRPTLEVAIKEKRVRKARAAHSRVLYKRATIVEDILKAYIQQYLPVVWLELPSYMDVCTFPGFRDILESPTENIVTEASFADATSELPRLVADWQQQRESTLRALVPPRESGHIDPLKLATTVFSCERRCRAVITKADIWRHRCVARKSMSSDATNVDEVYSKLGNVKLFFDMTRSAVATSLVHLASCDPATTTGEEMDDLHLQFIHMDDYTGRFGFTDNGTGLMCKGRPVLSWRECVCQALTLQTRSNNSRLSRVRTITSEVAVCLCTSL</sequence>
<dbReference type="OrthoDB" id="2908876at2759"/>
<dbReference type="STRING" id="47428.A0A284QX45"/>